<dbReference type="Pfam" id="PF00646">
    <property type="entry name" value="F-box"/>
    <property type="match status" value="1"/>
</dbReference>
<dbReference type="PANTHER" id="PTHR31672:SF13">
    <property type="entry name" value="F-BOX PROTEIN CPR30-LIKE"/>
    <property type="match status" value="1"/>
</dbReference>
<dbReference type="SUPFAM" id="SSF81383">
    <property type="entry name" value="F-box domain"/>
    <property type="match status" value="1"/>
</dbReference>
<dbReference type="NCBIfam" id="TIGR01640">
    <property type="entry name" value="F_box_assoc_1"/>
    <property type="match status" value="1"/>
</dbReference>
<gene>
    <name evidence="2" type="ORF">RJ641_004655</name>
</gene>
<name>A0AAN8VII9_9MAGN</name>
<accession>A0AAN8VII9</accession>
<dbReference type="InterPro" id="IPR006527">
    <property type="entry name" value="F-box-assoc_dom_typ1"/>
</dbReference>
<dbReference type="SMART" id="SM00256">
    <property type="entry name" value="FBOX"/>
    <property type="match status" value="1"/>
</dbReference>
<dbReference type="InterPro" id="IPR001810">
    <property type="entry name" value="F-box_dom"/>
</dbReference>
<reference evidence="2 3" key="1">
    <citation type="submission" date="2023-12" db="EMBL/GenBank/DDBJ databases">
        <title>A high-quality genome assembly for Dillenia turbinata (Dilleniales).</title>
        <authorList>
            <person name="Chanderbali A."/>
        </authorList>
    </citation>
    <scope>NUCLEOTIDE SEQUENCE [LARGE SCALE GENOMIC DNA]</scope>
    <source>
        <strain evidence="2">LSX21</strain>
        <tissue evidence="2">Leaf</tissue>
    </source>
</reference>
<dbReference type="Pfam" id="PF07734">
    <property type="entry name" value="FBA_1"/>
    <property type="match status" value="1"/>
</dbReference>
<comment type="caution">
    <text evidence="2">The sequence shown here is derived from an EMBL/GenBank/DDBJ whole genome shotgun (WGS) entry which is preliminary data.</text>
</comment>
<dbReference type="PROSITE" id="PS50181">
    <property type="entry name" value="FBOX"/>
    <property type="match status" value="1"/>
</dbReference>
<evidence type="ECO:0000259" key="1">
    <source>
        <dbReference type="PROSITE" id="PS50181"/>
    </source>
</evidence>
<dbReference type="Proteomes" id="UP001370490">
    <property type="component" value="Unassembled WGS sequence"/>
</dbReference>
<dbReference type="AlphaFoldDB" id="A0AAN8VII9"/>
<evidence type="ECO:0000313" key="2">
    <source>
        <dbReference type="EMBL" id="KAK6930561.1"/>
    </source>
</evidence>
<dbReference type="InterPro" id="IPR050796">
    <property type="entry name" value="SCF_F-box_component"/>
</dbReference>
<sequence length="392" mass="43952">MVGGGDRLRLSYLGSMPDIPIDIIPNILSRLPVLSLLRFKSVCKSWYNLISNPNFIKSHLQQNSTDFRILILFSSYHRIPPCPPLISIFFKPSISLSHNCQGVVEHHFPLRSFDQKLNILASCDGLLWIYLGPRQLFVWNPFVQNYRSVPEPGEFEAPDSGDIAVYGMGYDSSTDDYKLVVVLLGEDVGSTIIEVFSLKSNSWKCRVINFRHRILLDSEGPGIYLGGSLHWLEWHTEKDTSVIVSLNMVDEKLGEIPLPNQLDGRFCLKNLGVLNGCLSLFAVHNLWVMKHYGVKSSWTKLVTIPDRICGHKVSPSVPLCFSKDGEGIVLKDEEGQLVMYNWKEDVAENAFMAEDGVQMAAIVFAESLVLPSNYGSGCESFTGARAKSNRLH</sequence>
<dbReference type="InterPro" id="IPR036047">
    <property type="entry name" value="F-box-like_dom_sf"/>
</dbReference>
<organism evidence="2 3">
    <name type="scientific">Dillenia turbinata</name>
    <dbReference type="NCBI Taxonomy" id="194707"/>
    <lineage>
        <taxon>Eukaryota</taxon>
        <taxon>Viridiplantae</taxon>
        <taxon>Streptophyta</taxon>
        <taxon>Embryophyta</taxon>
        <taxon>Tracheophyta</taxon>
        <taxon>Spermatophyta</taxon>
        <taxon>Magnoliopsida</taxon>
        <taxon>eudicotyledons</taxon>
        <taxon>Gunneridae</taxon>
        <taxon>Pentapetalae</taxon>
        <taxon>Dilleniales</taxon>
        <taxon>Dilleniaceae</taxon>
        <taxon>Dillenia</taxon>
    </lineage>
</organism>
<proteinExistence type="predicted"/>
<feature type="domain" description="F-box" evidence="1">
    <location>
        <begin position="13"/>
        <end position="59"/>
    </location>
</feature>
<evidence type="ECO:0000313" key="3">
    <source>
        <dbReference type="Proteomes" id="UP001370490"/>
    </source>
</evidence>
<dbReference type="Gene3D" id="1.20.1280.50">
    <property type="match status" value="1"/>
</dbReference>
<dbReference type="InterPro" id="IPR017451">
    <property type="entry name" value="F-box-assoc_interact_dom"/>
</dbReference>
<dbReference type="EMBL" id="JBAMMX010000012">
    <property type="protein sequence ID" value="KAK6930561.1"/>
    <property type="molecule type" value="Genomic_DNA"/>
</dbReference>
<protein>
    <submittedName>
        <fullName evidence="2">F-box domain</fullName>
    </submittedName>
</protein>
<keyword evidence="3" id="KW-1185">Reference proteome</keyword>
<dbReference type="PANTHER" id="PTHR31672">
    <property type="entry name" value="BNACNNG10540D PROTEIN"/>
    <property type="match status" value="1"/>
</dbReference>